<name>A0A1I3LJU0_9RHOB</name>
<proteinExistence type="predicted"/>
<dbReference type="STRING" id="1114924.SAMN05216258_11067"/>
<gene>
    <name evidence="1" type="ORF">SAMN05216258_11067</name>
</gene>
<dbReference type="Proteomes" id="UP000199377">
    <property type="component" value="Unassembled WGS sequence"/>
</dbReference>
<keyword evidence="2" id="KW-1185">Reference proteome</keyword>
<evidence type="ECO:0000313" key="1">
    <source>
        <dbReference type="EMBL" id="SFI85059.1"/>
    </source>
</evidence>
<reference evidence="1 2" key="1">
    <citation type="submission" date="2016-10" db="EMBL/GenBank/DDBJ databases">
        <authorList>
            <person name="de Groot N.N."/>
        </authorList>
    </citation>
    <scope>NUCLEOTIDE SEQUENCE [LARGE SCALE GENOMIC DNA]</scope>
    <source>
        <strain evidence="1 2">CGMCC 1.11030</strain>
    </source>
</reference>
<evidence type="ECO:0000313" key="2">
    <source>
        <dbReference type="Proteomes" id="UP000199377"/>
    </source>
</evidence>
<sequence>MGEREDAKFWINATREWNGGAGLIVPRPVAEHLREIGISEGFTEAVPLPAAPADLREEKDDG</sequence>
<organism evidence="1 2">
    <name type="scientific">Albimonas pacifica</name>
    <dbReference type="NCBI Taxonomy" id="1114924"/>
    <lineage>
        <taxon>Bacteria</taxon>
        <taxon>Pseudomonadati</taxon>
        <taxon>Pseudomonadota</taxon>
        <taxon>Alphaproteobacteria</taxon>
        <taxon>Rhodobacterales</taxon>
        <taxon>Paracoccaceae</taxon>
        <taxon>Albimonas</taxon>
    </lineage>
</organism>
<protein>
    <submittedName>
        <fullName evidence="1">Uncharacterized protein</fullName>
    </submittedName>
</protein>
<accession>A0A1I3LJU0</accession>
<dbReference type="RefSeq" id="WP_092863189.1">
    <property type="nucleotide sequence ID" value="NZ_FOQH01000010.1"/>
</dbReference>
<dbReference type="EMBL" id="FOQH01000010">
    <property type="protein sequence ID" value="SFI85059.1"/>
    <property type="molecule type" value="Genomic_DNA"/>
</dbReference>
<dbReference type="AlphaFoldDB" id="A0A1I3LJU0"/>